<comment type="caution">
    <text evidence="2">The sequence shown here is derived from an EMBL/GenBank/DDBJ whole genome shotgun (WGS) entry which is preliminary data.</text>
</comment>
<organism evidence="2 3">
    <name type="scientific">Bonamia ostreae</name>
    <dbReference type="NCBI Taxonomy" id="126728"/>
    <lineage>
        <taxon>Eukaryota</taxon>
        <taxon>Sar</taxon>
        <taxon>Rhizaria</taxon>
        <taxon>Endomyxa</taxon>
        <taxon>Ascetosporea</taxon>
        <taxon>Haplosporida</taxon>
        <taxon>Bonamia</taxon>
    </lineage>
</organism>
<feature type="compositionally biased region" description="Basic and acidic residues" evidence="1">
    <location>
        <begin position="67"/>
        <end position="80"/>
    </location>
</feature>
<feature type="compositionally biased region" description="Polar residues" evidence="1">
    <location>
        <begin position="111"/>
        <end position="121"/>
    </location>
</feature>
<feature type="compositionally biased region" description="Basic and acidic residues" evidence="1">
    <location>
        <begin position="122"/>
        <end position="133"/>
    </location>
</feature>
<name>A0ABV2AT70_9EUKA</name>
<evidence type="ECO:0000313" key="2">
    <source>
        <dbReference type="EMBL" id="MES1922631.1"/>
    </source>
</evidence>
<keyword evidence="3" id="KW-1185">Reference proteome</keyword>
<dbReference type="EMBL" id="JBDODL010003281">
    <property type="protein sequence ID" value="MES1922631.1"/>
    <property type="molecule type" value="Genomic_DNA"/>
</dbReference>
<feature type="compositionally biased region" description="Basic residues" evidence="1">
    <location>
        <begin position="10"/>
        <end position="25"/>
    </location>
</feature>
<accession>A0ABV2AT70</accession>
<evidence type="ECO:0008006" key="4">
    <source>
        <dbReference type="Google" id="ProtNLM"/>
    </source>
</evidence>
<protein>
    <recommendedName>
        <fullName evidence="4">Natural killer-tumor recognition protein</fullName>
    </recommendedName>
</protein>
<proteinExistence type="predicted"/>
<feature type="region of interest" description="Disordered" evidence="1">
    <location>
        <begin position="1"/>
        <end position="133"/>
    </location>
</feature>
<feature type="compositionally biased region" description="Polar residues" evidence="1">
    <location>
        <begin position="47"/>
        <end position="66"/>
    </location>
</feature>
<evidence type="ECO:0000313" key="3">
    <source>
        <dbReference type="Proteomes" id="UP001439008"/>
    </source>
</evidence>
<sequence length="133" mass="14933">ENTASDEKSGKHRKKKHPSQRKKKKVDYQKKKGQLISKPANDKLNESKTSTSQRVVDKPSSTADVQKSQDKQDKTEENKKLRSQTFKANKEEEKDSKESKGHHGPNDKELPQTSTSGGSSAQDREMVDSKPGK</sequence>
<gene>
    <name evidence="2" type="ORF">MHBO_004149</name>
</gene>
<evidence type="ECO:0000256" key="1">
    <source>
        <dbReference type="SAM" id="MobiDB-lite"/>
    </source>
</evidence>
<feature type="non-terminal residue" evidence="2">
    <location>
        <position position="133"/>
    </location>
</feature>
<feature type="compositionally biased region" description="Basic and acidic residues" evidence="1">
    <location>
        <begin position="88"/>
        <end position="110"/>
    </location>
</feature>
<dbReference type="Proteomes" id="UP001439008">
    <property type="component" value="Unassembled WGS sequence"/>
</dbReference>
<feature type="non-terminal residue" evidence="2">
    <location>
        <position position="1"/>
    </location>
</feature>
<reference evidence="2 3" key="1">
    <citation type="journal article" date="2024" name="BMC Biol.">
        <title>Comparative genomics of Ascetosporea gives new insight into the evolutionary basis for animal parasitism in Rhizaria.</title>
        <authorList>
            <person name="Hiltunen Thoren M."/>
            <person name="Onut-Brannstrom I."/>
            <person name="Alfjorden A."/>
            <person name="Peckova H."/>
            <person name="Swords F."/>
            <person name="Hooper C."/>
            <person name="Holzer A.S."/>
            <person name="Bass D."/>
            <person name="Burki F."/>
        </authorList>
    </citation>
    <scope>NUCLEOTIDE SEQUENCE [LARGE SCALE GENOMIC DNA]</scope>
    <source>
        <strain evidence="2">20-A016</strain>
    </source>
</reference>